<dbReference type="InterPro" id="IPR013784">
    <property type="entry name" value="Carb-bd-like_fold"/>
</dbReference>
<keyword evidence="1" id="KW-0472">Membrane</keyword>
<dbReference type="AlphaFoldDB" id="A0A4V2F4I3"/>
<evidence type="ECO:0000313" key="3">
    <source>
        <dbReference type="Proteomes" id="UP000293638"/>
    </source>
</evidence>
<proteinExistence type="predicted"/>
<dbReference type="InterPro" id="IPR012902">
    <property type="entry name" value="N_methyl_site"/>
</dbReference>
<sequence length="432" mass="42423">MHRLRADRGDEGFTLIEIVVSMVVFALFATGILGALVTIVRTQRTNSARVVAAQLASSAIELARGTSAVKIPLGTSTPGLPVPAGFSVQQDAALVPFNATGSACMATGGKLTYVRVTETVTWSGMGTTAPVRSDTLVALPITGLDPTKGTLGIPVQDATSAPVAGATVTITGGASVVTGADGCALFTGLTPGTYTGTVSKAGYVDTLGNLSATSTSTSVTAAALTVASPVSYAAAGMLTVGYAAPAGYAIPGSLPLTVAGTSSSYPARTFYACGTPQATASFCASTGQAPRLVGSVSNSDPSRNGLFPTGTSGSYLTYAGDCADNALPTPVAATLAPAGSTAVSVPLGGVAVTVRRAGVGTAGVTLRAVHQVSAGCSLVTTVPLGVSGSGGAAPVALPYGRWTIQALDSLLTVLGSADVTVDATVKTATVNA</sequence>
<dbReference type="GO" id="GO:0030246">
    <property type="term" value="F:carbohydrate binding"/>
    <property type="evidence" value="ECO:0007669"/>
    <property type="project" value="InterPro"/>
</dbReference>
<feature type="transmembrane region" description="Helical" evidence="1">
    <location>
        <begin position="12"/>
        <end position="40"/>
    </location>
</feature>
<dbReference type="EMBL" id="SGXD01000002">
    <property type="protein sequence ID" value="RZS89419.1"/>
    <property type="molecule type" value="Genomic_DNA"/>
</dbReference>
<organism evidence="2 3">
    <name type="scientific">Motilibacter rhizosphaerae</name>
    <dbReference type="NCBI Taxonomy" id="598652"/>
    <lineage>
        <taxon>Bacteria</taxon>
        <taxon>Bacillati</taxon>
        <taxon>Actinomycetota</taxon>
        <taxon>Actinomycetes</taxon>
        <taxon>Motilibacterales</taxon>
        <taxon>Motilibacteraceae</taxon>
        <taxon>Motilibacter</taxon>
    </lineage>
</organism>
<evidence type="ECO:0000313" key="2">
    <source>
        <dbReference type="EMBL" id="RZS89419.1"/>
    </source>
</evidence>
<accession>A0A4V2F4I3</accession>
<name>A0A4V2F4I3_9ACTN</name>
<evidence type="ECO:0000256" key="1">
    <source>
        <dbReference type="SAM" id="Phobius"/>
    </source>
</evidence>
<comment type="caution">
    <text evidence="2">The sequence shown here is derived from an EMBL/GenBank/DDBJ whole genome shotgun (WGS) entry which is preliminary data.</text>
</comment>
<dbReference type="Pfam" id="PF13620">
    <property type="entry name" value="CarboxypepD_reg"/>
    <property type="match status" value="1"/>
</dbReference>
<reference evidence="2 3" key="1">
    <citation type="submission" date="2019-02" db="EMBL/GenBank/DDBJ databases">
        <title>Genomic Encyclopedia of Type Strains, Phase IV (KMG-IV): sequencing the most valuable type-strain genomes for metagenomic binning, comparative biology and taxonomic classification.</title>
        <authorList>
            <person name="Goeker M."/>
        </authorList>
    </citation>
    <scope>NUCLEOTIDE SEQUENCE [LARGE SCALE GENOMIC DNA]</scope>
    <source>
        <strain evidence="2 3">DSM 45622</strain>
    </source>
</reference>
<dbReference type="OrthoDB" id="5244741at2"/>
<dbReference type="SUPFAM" id="SSF49452">
    <property type="entry name" value="Starch-binding domain-like"/>
    <property type="match status" value="1"/>
</dbReference>
<dbReference type="PROSITE" id="PS00409">
    <property type="entry name" value="PROKAR_NTER_METHYL"/>
    <property type="match status" value="1"/>
</dbReference>
<dbReference type="Proteomes" id="UP000293638">
    <property type="component" value="Unassembled WGS sequence"/>
</dbReference>
<gene>
    <name evidence="2" type="ORF">EV189_1182</name>
</gene>
<protein>
    <submittedName>
        <fullName evidence="2">Prepilin-type N-terminal cleavage/methylation domain-containing protein</fullName>
    </submittedName>
</protein>
<dbReference type="RefSeq" id="WP_130492035.1">
    <property type="nucleotide sequence ID" value="NZ_SGXD01000002.1"/>
</dbReference>
<dbReference type="NCBIfam" id="TIGR02532">
    <property type="entry name" value="IV_pilin_GFxxxE"/>
    <property type="match status" value="1"/>
</dbReference>
<keyword evidence="3" id="KW-1185">Reference proteome</keyword>
<keyword evidence="1" id="KW-0812">Transmembrane</keyword>
<dbReference type="Gene3D" id="2.60.40.1120">
    <property type="entry name" value="Carboxypeptidase-like, regulatory domain"/>
    <property type="match status" value="1"/>
</dbReference>
<dbReference type="Pfam" id="PF07963">
    <property type="entry name" value="N_methyl"/>
    <property type="match status" value="1"/>
</dbReference>
<keyword evidence="1" id="KW-1133">Transmembrane helix</keyword>